<dbReference type="InterPro" id="IPR002110">
    <property type="entry name" value="Ankyrin_rpt"/>
</dbReference>
<proteinExistence type="predicted"/>
<dbReference type="PROSITE" id="PS50088">
    <property type="entry name" value="ANK_REPEAT"/>
    <property type="match status" value="1"/>
</dbReference>
<sequence length="510" mass="57512">MDIAGKTLSDVVSTMGSFDNTVTSAWESAGLSVGITTIDARGQGEMENDFALLLLVSSKQSTPDAVSFFLECRRKYFQRLRTQNVVEEYNVPTQRSKFDDQPSSLSIRWGNRHGVTPLHMAIYRNTIHVEKIIQLLIEHDQNETTGPIDNVFNSFNAMISLPMTCGSYPLHVLAGQNATINEKALGILVHANPKVISIEDINGDNPISLLWKNTLRFRWAISIMEGAPLIDYIDKKNSSSWMAITTPYKYIECTLTMVRAFYGRESLTFHDLCSLPRCPPLLMMLSMLPEYNLDVGVEGSVFSLDEDGKLPLHYAVQSVPVNYKCVPDYLQPSYHWSLVSLLLDKYPDSVAVKDNCGRLPLHYALENGCMRENDLMRLVDLYPASLKEQDPVSGLYPFMLVAHSQGPSVPSPDIMRLFHPLPHPLANNFQAEDDSDLEHFMEWKKDHVRIISRRTTAAYEGPREDKLCSRTITEFTGTTLGSFRVTDPEWPQAQFQDGYLLDSFVATPLV</sequence>
<dbReference type="EMBL" id="JAGRRH010000004">
    <property type="protein sequence ID" value="KAG7371080.1"/>
    <property type="molecule type" value="Genomic_DNA"/>
</dbReference>
<name>A0A9K3Q5H9_9STRA</name>
<reference evidence="2" key="2">
    <citation type="submission" date="2021-04" db="EMBL/GenBank/DDBJ databases">
        <authorList>
            <person name="Podell S."/>
        </authorList>
    </citation>
    <scope>NUCLEOTIDE SEQUENCE</scope>
    <source>
        <strain evidence="2">Hildebrandi</strain>
    </source>
</reference>
<gene>
    <name evidence="2" type="ORF">IV203_019650</name>
</gene>
<dbReference type="Proteomes" id="UP000693970">
    <property type="component" value="Unassembled WGS sequence"/>
</dbReference>
<dbReference type="OrthoDB" id="40913at2759"/>
<dbReference type="PANTHER" id="PTHR24118:SF99">
    <property type="entry name" value="POTE ANKYRIN DOMAIN FAMILY MEMBER 3C-RELATED"/>
    <property type="match status" value="1"/>
</dbReference>
<dbReference type="PANTHER" id="PTHR24118">
    <property type="entry name" value="POTE ANKYRIN DOMAIN"/>
    <property type="match status" value="1"/>
</dbReference>
<accession>A0A9K3Q5H9</accession>
<keyword evidence="1" id="KW-0040">ANK repeat</keyword>
<keyword evidence="3" id="KW-1185">Reference proteome</keyword>
<feature type="repeat" description="ANK" evidence="1">
    <location>
        <begin position="113"/>
        <end position="142"/>
    </location>
</feature>
<dbReference type="AlphaFoldDB" id="A0A9K3Q5H9"/>
<evidence type="ECO:0000313" key="3">
    <source>
        <dbReference type="Proteomes" id="UP000693970"/>
    </source>
</evidence>
<dbReference type="SMART" id="SM00248">
    <property type="entry name" value="ANK"/>
    <property type="match status" value="4"/>
</dbReference>
<protein>
    <submittedName>
        <fullName evidence="2">Ankyrin repeat domain protein</fullName>
    </submittedName>
</protein>
<evidence type="ECO:0000313" key="2">
    <source>
        <dbReference type="EMBL" id="KAG7371080.1"/>
    </source>
</evidence>
<dbReference type="PROSITE" id="PS50297">
    <property type="entry name" value="ANK_REP_REGION"/>
    <property type="match status" value="1"/>
</dbReference>
<reference evidence="2" key="1">
    <citation type="journal article" date="2021" name="Sci. Rep.">
        <title>Diploid genomic architecture of Nitzschia inconspicua, an elite biomass production diatom.</title>
        <authorList>
            <person name="Oliver A."/>
            <person name="Podell S."/>
            <person name="Pinowska A."/>
            <person name="Traller J.C."/>
            <person name="Smith S.R."/>
            <person name="McClure R."/>
            <person name="Beliaev A."/>
            <person name="Bohutskyi P."/>
            <person name="Hill E.A."/>
            <person name="Rabines A."/>
            <person name="Zheng H."/>
            <person name="Allen L.Z."/>
            <person name="Kuo A."/>
            <person name="Grigoriev I.V."/>
            <person name="Allen A.E."/>
            <person name="Hazlebeck D."/>
            <person name="Allen E.E."/>
        </authorList>
    </citation>
    <scope>NUCLEOTIDE SEQUENCE</scope>
    <source>
        <strain evidence="2">Hildebrandi</strain>
    </source>
</reference>
<comment type="caution">
    <text evidence="2">The sequence shown here is derived from an EMBL/GenBank/DDBJ whole genome shotgun (WGS) entry which is preliminary data.</text>
</comment>
<organism evidence="2 3">
    <name type="scientific">Nitzschia inconspicua</name>
    <dbReference type="NCBI Taxonomy" id="303405"/>
    <lineage>
        <taxon>Eukaryota</taxon>
        <taxon>Sar</taxon>
        <taxon>Stramenopiles</taxon>
        <taxon>Ochrophyta</taxon>
        <taxon>Bacillariophyta</taxon>
        <taxon>Bacillariophyceae</taxon>
        <taxon>Bacillariophycidae</taxon>
        <taxon>Bacillariales</taxon>
        <taxon>Bacillariaceae</taxon>
        <taxon>Nitzschia</taxon>
    </lineage>
</organism>
<evidence type="ECO:0000256" key="1">
    <source>
        <dbReference type="PROSITE-ProRule" id="PRU00023"/>
    </source>
</evidence>